<evidence type="ECO:0000256" key="9">
    <source>
        <dbReference type="ARBA" id="ARBA00025427"/>
    </source>
</evidence>
<keyword evidence="4" id="KW-0217">Developmental protein</keyword>
<dbReference type="GO" id="GO:0008083">
    <property type="term" value="F:growth factor activity"/>
    <property type="evidence" value="ECO:0007669"/>
    <property type="project" value="UniProtKB-KW"/>
</dbReference>
<dbReference type="GO" id="GO:0005127">
    <property type="term" value="F:ciliary neurotrophic factor receptor binding"/>
    <property type="evidence" value="ECO:0007669"/>
    <property type="project" value="InterPro"/>
</dbReference>
<evidence type="ECO:0000256" key="4">
    <source>
        <dbReference type="ARBA" id="ARBA00022473"/>
    </source>
</evidence>
<dbReference type="GO" id="GO:0043524">
    <property type="term" value="P:negative regulation of neuron apoptotic process"/>
    <property type="evidence" value="ECO:0007669"/>
    <property type="project" value="InterPro"/>
</dbReference>
<dbReference type="Ensembl" id="ENSECRT00000016220.1">
    <property type="protein sequence ID" value="ENSECRP00000015934.1"/>
    <property type="gene ID" value="ENSECRG00000010635.1"/>
</dbReference>
<comment type="function">
    <text evidence="9">CNTF is a survival factor for various neuronal cell types. Seems to prevent the degeneration of motor axons after axotomy.</text>
</comment>
<keyword evidence="8" id="KW-0339">Growth factor</keyword>
<reference evidence="11" key="2">
    <citation type="submission" date="2025-08" db="UniProtKB">
        <authorList>
            <consortium name="Ensembl"/>
        </authorList>
    </citation>
    <scope>IDENTIFICATION</scope>
</reference>
<name>A0A8C4SG91_ERPCA</name>
<dbReference type="SUPFAM" id="SSF47266">
    <property type="entry name" value="4-helical cytokines"/>
    <property type="match status" value="1"/>
</dbReference>
<dbReference type="PANTHER" id="PTHR15196:SF0">
    <property type="entry name" value="CILIARY NEUROTROPHIC FACTOR"/>
    <property type="match status" value="1"/>
</dbReference>
<dbReference type="GO" id="GO:0070120">
    <property type="term" value="P:ciliary neurotrophic factor-mediated signaling pathway"/>
    <property type="evidence" value="ECO:0007669"/>
    <property type="project" value="InterPro"/>
</dbReference>
<dbReference type="PANTHER" id="PTHR15196">
    <property type="entry name" value="CILIARY NEUROTROPHIC FACTOR"/>
    <property type="match status" value="1"/>
</dbReference>
<feature type="region of interest" description="Disordered" evidence="10">
    <location>
        <begin position="183"/>
        <end position="208"/>
    </location>
</feature>
<keyword evidence="7" id="KW-0524">Neurogenesis</keyword>
<evidence type="ECO:0000256" key="10">
    <source>
        <dbReference type="SAM" id="MobiDB-lite"/>
    </source>
</evidence>
<dbReference type="GeneTree" id="ENSGT00420000029890"/>
<organism evidence="11 12">
    <name type="scientific">Erpetoichthys calabaricus</name>
    <name type="common">Rope fish</name>
    <name type="synonym">Calamoichthys calabaricus</name>
    <dbReference type="NCBI Taxonomy" id="27687"/>
    <lineage>
        <taxon>Eukaryota</taxon>
        <taxon>Metazoa</taxon>
        <taxon>Chordata</taxon>
        <taxon>Craniata</taxon>
        <taxon>Vertebrata</taxon>
        <taxon>Euteleostomi</taxon>
        <taxon>Actinopterygii</taxon>
        <taxon>Polypteriformes</taxon>
        <taxon>Polypteridae</taxon>
        <taxon>Erpetoichthys</taxon>
    </lineage>
</organism>
<proteinExistence type="inferred from homology"/>
<dbReference type="InterPro" id="IPR009079">
    <property type="entry name" value="4_helix_cytokine-like_core"/>
</dbReference>
<keyword evidence="5" id="KW-0963">Cytoplasm</keyword>
<evidence type="ECO:0000256" key="2">
    <source>
        <dbReference type="ARBA" id="ARBA00007988"/>
    </source>
</evidence>
<comment type="subcellular location">
    <subcellularLocation>
        <location evidence="1">Cytoplasm</location>
    </subcellularLocation>
</comment>
<keyword evidence="12" id="KW-1185">Reference proteome</keyword>
<dbReference type="Pfam" id="PF01110">
    <property type="entry name" value="CNTF"/>
    <property type="match status" value="1"/>
</dbReference>
<dbReference type="InterPro" id="IPR000151">
    <property type="entry name" value="Ciliary_neurotrophic_fac_CNTF"/>
</dbReference>
<evidence type="ECO:0000256" key="6">
    <source>
        <dbReference type="ARBA" id="ARBA00022782"/>
    </source>
</evidence>
<evidence type="ECO:0000313" key="12">
    <source>
        <dbReference type="Proteomes" id="UP000694620"/>
    </source>
</evidence>
<dbReference type="GO" id="GO:0005737">
    <property type="term" value="C:cytoplasm"/>
    <property type="evidence" value="ECO:0007669"/>
    <property type="project" value="UniProtKB-SubCell"/>
</dbReference>
<dbReference type="Gene3D" id="1.20.1250.10">
    <property type="match status" value="1"/>
</dbReference>
<comment type="similarity">
    <text evidence="2">Belongs to the CNTF family.</text>
</comment>
<keyword evidence="6" id="KW-0221">Differentiation</keyword>
<dbReference type="GO" id="GO:0030154">
    <property type="term" value="P:cell differentiation"/>
    <property type="evidence" value="ECO:0007669"/>
    <property type="project" value="UniProtKB-KW"/>
</dbReference>
<dbReference type="GO" id="GO:0007399">
    <property type="term" value="P:nervous system development"/>
    <property type="evidence" value="ECO:0007669"/>
    <property type="project" value="UniProtKB-KW"/>
</dbReference>
<feature type="compositionally biased region" description="Basic residues" evidence="10">
    <location>
        <begin position="198"/>
        <end position="208"/>
    </location>
</feature>
<sequence>MATGFSDSEQARRDHLSKATSLARKVHKDAKEMQEIYRQKQGLSEEFSYDEVDGIPSSGVSKWNELSDEERLRANASAFHSLHCFLGIVLKEQREDLTPEDGEFHEALLSLLAQVETLAESTKQLLLMFGHVPPSNGISSPEQDLTYFKKKLRGYKVLLELSTWALRATRDFTKLQKQSTRITSTMAAPAMRSASRQKNQKKRGGYGR</sequence>
<evidence type="ECO:0000256" key="7">
    <source>
        <dbReference type="ARBA" id="ARBA00022902"/>
    </source>
</evidence>
<dbReference type="Proteomes" id="UP000694620">
    <property type="component" value="Chromosome 10"/>
</dbReference>
<dbReference type="GeneID" id="114659724"/>
<dbReference type="OrthoDB" id="9510890at2759"/>
<dbReference type="AlphaFoldDB" id="A0A8C4SG91"/>
<reference evidence="11" key="1">
    <citation type="submission" date="2021-06" db="EMBL/GenBank/DDBJ databases">
        <authorList>
            <consortium name="Wellcome Sanger Institute Data Sharing"/>
        </authorList>
    </citation>
    <scope>NUCLEOTIDE SEQUENCE [LARGE SCALE GENOMIC DNA]</scope>
</reference>
<dbReference type="RefSeq" id="XP_028668187.1">
    <property type="nucleotide sequence ID" value="XM_028812354.2"/>
</dbReference>
<protein>
    <recommendedName>
        <fullName evidence="3">Ciliary neurotrophic factor</fullName>
    </recommendedName>
</protein>
<evidence type="ECO:0000256" key="8">
    <source>
        <dbReference type="ARBA" id="ARBA00023030"/>
    </source>
</evidence>
<feature type="region of interest" description="Disordered" evidence="10">
    <location>
        <begin position="1"/>
        <end position="27"/>
    </location>
</feature>
<evidence type="ECO:0000256" key="1">
    <source>
        <dbReference type="ARBA" id="ARBA00004496"/>
    </source>
</evidence>
<evidence type="ECO:0000256" key="3">
    <source>
        <dbReference type="ARBA" id="ARBA00015150"/>
    </source>
</evidence>
<reference evidence="11" key="3">
    <citation type="submission" date="2025-09" db="UniProtKB">
        <authorList>
            <consortium name="Ensembl"/>
        </authorList>
    </citation>
    <scope>IDENTIFICATION</scope>
</reference>
<evidence type="ECO:0000256" key="5">
    <source>
        <dbReference type="ARBA" id="ARBA00022490"/>
    </source>
</evidence>
<gene>
    <name evidence="11" type="primary">LOC114659724</name>
</gene>
<evidence type="ECO:0000313" key="11">
    <source>
        <dbReference type="Ensembl" id="ENSECRP00000015934.1"/>
    </source>
</evidence>
<accession>A0A8C4SG91</accession>